<protein>
    <submittedName>
        <fullName evidence="1">Uncharacterized protein</fullName>
    </submittedName>
</protein>
<reference evidence="1" key="1">
    <citation type="submission" date="2023-07" db="EMBL/GenBank/DDBJ databases">
        <authorList>
            <person name="Peeters C."/>
        </authorList>
    </citation>
    <scope>NUCLEOTIDE SEQUENCE</scope>
    <source>
        <strain evidence="1">R-77560</strain>
    </source>
</reference>
<evidence type="ECO:0000313" key="2">
    <source>
        <dbReference type="Proteomes" id="UP001189756"/>
    </source>
</evidence>
<organism evidence="1 2">
    <name type="scientific">Ralstonia thomasii</name>
    <dbReference type="NCBI Taxonomy" id="3058596"/>
    <lineage>
        <taxon>Bacteria</taxon>
        <taxon>Pseudomonadati</taxon>
        <taxon>Pseudomonadota</taxon>
        <taxon>Betaproteobacteria</taxon>
        <taxon>Burkholderiales</taxon>
        <taxon>Burkholderiaceae</taxon>
        <taxon>Ralstonia</taxon>
    </lineage>
</organism>
<proteinExistence type="predicted"/>
<evidence type="ECO:0000313" key="1">
    <source>
        <dbReference type="EMBL" id="CAJ0784554.1"/>
    </source>
</evidence>
<dbReference type="EMBL" id="CATZAZ010000002">
    <property type="protein sequence ID" value="CAJ0784554.1"/>
    <property type="molecule type" value="Genomic_DNA"/>
</dbReference>
<dbReference type="AlphaFoldDB" id="A0AAD2BNP5"/>
<accession>A0AAD2BNP5</accession>
<dbReference type="Proteomes" id="UP001189756">
    <property type="component" value="Unassembled WGS sequence"/>
</dbReference>
<comment type="caution">
    <text evidence="1">The sequence shown here is derived from an EMBL/GenBank/DDBJ whole genome shotgun (WGS) entry which is preliminary data.</text>
</comment>
<name>A0AAD2BNP5_9RALS</name>
<sequence length="80" mass="8887">MGRVFLCVFWTWWSIPLSFPAGTDLLFFVLPKKSKQKKGAPEMATPSLDLCRGEGKEPNSLRSDKAPSFFLPATKIQGAI</sequence>
<gene>
    <name evidence="1" type="ORF">R77560_01173</name>
</gene>